<dbReference type="PANTHER" id="PTHR34989:SF1">
    <property type="entry name" value="PROTEIN HDED"/>
    <property type="match status" value="1"/>
</dbReference>
<dbReference type="EMBL" id="RBWY01000004">
    <property type="protein sequence ID" value="RKS84719.1"/>
    <property type="molecule type" value="Genomic_DNA"/>
</dbReference>
<keyword evidence="1" id="KW-0812">Transmembrane</keyword>
<keyword evidence="1" id="KW-0472">Membrane</keyword>
<evidence type="ECO:0000256" key="1">
    <source>
        <dbReference type="SAM" id="Phobius"/>
    </source>
</evidence>
<reference evidence="2 3" key="1">
    <citation type="submission" date="2018-10" db="EMBL/GenBank/DDBJ databases">
        <title>Genomic Encyclopedia of Type Strains, Phase IV (KMG-IV): sequencing the most valuable type-strain genomes for metagenomic binning, comparative biology and taxonomic classification.</title>
        <authorList>
            <person name="Goeker M."/>
        </authorList>
    </citation>
    <scope>NUCLEOTIDE SEQUENCE [LARGE SCALE GENOMIC DNA]</scope>
    <source>
        <strain evidence="2 3">DSM 22228</strain>
    </source>
</reference>
<proteinExistence type="predicted"/>
<dbReference type="AlphaFoldDB" id="A0A495RBE2"/>
<evidence type="ECO:0000313" key="3">
    <source>
        <dbReference type="Proteomes" id="UP000278542"/>
    </source>
</evidence>
<name>A0A495RBE2_9GAMM</name>
<accession>A0A495RBE2</accession>
<dbReference type="PANTHER" id="PTHR34989">
    <property type="entry name" value="PROTEIN HDED"/>
    <property type="match status" value="1"/>
</dbReference>
<sequence length="187" mass="20574">MNTLTPDLNNLPQQLKKHWGWFVTIGAIFIILGLLALSYEFFATVFSIYFIGALLLLAGIAQAVHSFRTKEFGQSALWAVMGVLYMIAGIVSFTQPIAASTALTLILSFLLIVSGVTQIINTLNNKGFPKWGWWLFSGIITLMLGVMILAGWPSNSLWVLGMFLGIDLIFQGWAYLAIGLALKTVKN</sequence>
<organism evidence="2 3">
    <name type="scientific">Orbus hercynius</name>
    <dbReference type="NCBI Taxonomy" id="593135"/>
    <lineage>
        <taxon>Bacteria</taxon>
        <taxon>Pseudomonadati</taxon>
        <taxon>Pseudomonadota</taxon>
        <taxon>Gammaproteobacteria</taxon>
        <taxon>Orbales</taxon>
        <taxon>Orbaceae</taxon>
        <taxon>Orbus</taxon>
    </lineage>
</organism>
<feature type="transmembrane region" description="Helical" evidence="1">
    <location>
        <begin position="99"/>
        <end position="120"/>
    </location>
</feature>
<keyword evidence="3" id="KW-1185">Reference proteome</keyword>
<keyword evidence="1" id="KW-1133">Transmembrane helix</keyword>
<feature type="transmembrane region" description="Helical" evidence="1">
    <location>
        <begin position="132"/>
        <end position="152"/>
    </location>
</feature>
<dbReference type="Proteomes" id="UP000278542">
    <property type="component" value="Unassembled WGS sequence"/>
</dbReference>
<evidence type="ECO:0000313" key="2">
    <source>
        <dbReference type="EMBL" id="RKS84719.1"/>
    </source>
</evidence>
<feature type="transmembrane region" description="Helical" evidence="1">
    <location>
        <begin position="158"/>
        <end position="182"/>
    </location>
</feature>
<gene>
    <name evidence="2" type="ORF">DES39_1934</name>
</gene>
<dbReference type="Pfam" id="PF03729">
    <property type="entry name" value="DUF308"/>
    <property type="match status" value="1"/>
</dbReference>
<dbReference type="RefSeq" id="WP_170143386.1">
    <property type="nucleotide sequence ID" value="NZ_RBWY01000004.1"/>
</dbReference>
<dbReference type="InterPro" id="IPR052712">
    <property type="entry name" value="Acid_resist_chaperone_HdeD"/>
</dbReference>
<dbReference type="InterPro" id="IPR005325">
    <property type="entry name" value="DUF308_memb"/>
</dbReference>
<feature type="transmembrane region" description="Helical" evidence="1">
    <location>
        <begin position="76"/>
        <end position="93"/>
    </location>
</feature>
<comment type="caution">
    <text evidence="2">The sequence shown here is derived from an EMBL/GenBank/DDBJ whole genome shotgun (WGS) entry which is preliminary data.</text>
</comment>
<feature type="transmembrane region" description="Helical" evidence="1">
    <location>
        <begin position="45"/>
        <end position="64"/>
    </location>
</feature>
<dbReference type="GO" id="GO:0005886">
    <property type="term" value="C:plasma membrane"/>
    <property type="evidence" value="ECO:0007669"/>
    <property type="project" value="TreeGrafter"/>
</dbReference>
<protein>
    <submittedName>
        <fullName evidence="2">Uncharacterized membrane protein HdeD (DUF308 family)</fullName>
    </submittedName>
</protein>
<feature type="transmembrane region" description="Helical" evidence="1">
    <location>
        <begin position="21"/>
        <end position="39"/>
    </location>
</feature>